<dbReference type="GO" id="GO:0070508">
    <property type="term" value="P:cholesterol import"/>
    <property type="evidence" value="ECO:0007669"/>
    <property type="project" value="Ensembl"/>
</dbReference>
<feature type="domain" description="START" evidence="5">
    <location>
        <begin position="1"/>
        <end position="201"/>
    </location>
</feature>
<evidence type="ECO:0000256" key="3">
    <source>
        <dbReference type="ARBA" id="ARBA00023121"/>
    </source>
</evidence>
<dbReference type="AlphaFoldDB" id="A0A8C6VT94"/>
<evidence type="ECO:0000259" key="5">
    <source>
        <dbReference type="PROSITE" id="PS50848"/>
    </source>
</evidence>
<dbReference type="InterPro" id="IPR043556">
    <property type="entry name" value="StARD5/6"/>
</dbReference>
<reference evidence="6" key="1">
    <citation type="submission" date="2025-08" db="UniProtKB">
        <authorList>
            <consortium name="Ensembl"/>
        </authorList>
    </citation>
    <scope>IDENTIFICATION</scope>
</reference>
<dbReference type="PROSITE" id="PS50848">
    <property type="entry name" value="START"/>
    <property type="match status" value="1"/>
</dbReference>
<sequence length="202" mass="22753">QFKKQRNDWKLKMQFDWNSTLLLHSLRLSLNLNPSLKRYRAEGILAAKSDDVLKCMMPETGGLREKWDDNVSKLVVVESINNNVCVLRTTTPSVLMNMISPREFLDVVLVQQNEDGSKMTVATNVEHPLSPPQPNYVRGLNFPCGCFLVPVPGDPNKTHLLSFFQTDLGGSIPQKIIESFFPRSITAFYGNLANAVGKKFLN</sequence>
<dbReference type="GO" id="GO:0120020">
    <property type="term" value="F:cholesterol transfer activity"/>
    <property type="evidence" value="ECO:0007669"/>
    <property type="project" value="Ensembl"/>
</dbReference>
<dbReference type="PANTHER" id="PTHR46374:SF3">
    <property type="entry name" value="STAR-RELATED LIPID TRANSFER PROTEIN 5"/>
    <property type="match status" value="1"/>
</dbReference>
<keyword evidence="3" id="KW-0446">Lipid-binding</keyword>
<accession>A0A8C6VT94</accession>
<dbReference type="Ensembl" id="ENSNNAT00000008376.1">
    <property type="protein sequence ID" value="ENSNNAP00000007984.1"/>
    <property type="gene ID" value="ENSNNAG00000005317.1"/>
</dbReference>
<dbReference type="GO" id="GO:0015485">
    <property type="term" value="F:cholesterol binding"/>
    <property type="evidence" value="ECO:0007669"/>
    <property type="project" value="Ensembl"/>
</dbReference>
<reference evidence="6" key="2">
    <citation type="submission" date="2025-09" db="UniProtKB">
        <authorList>
            <consortium name="Ensembl"/>
        </authorList>
    </citation>
    <scope>IDENTIFICATION</scope>
</reference>
<evidence type="ECO:0000256" key="1">
    <source>
        <dbReference type="ARBA" id="ARBA00022448"/>
    </source>
</evidence>
<dbReference type="GeneTree" id="ENSGT00940000159159"/>
<keyword evidence="1" id="KW-0813">Transport</keyword>
<dbReference type="PANTHER" id="PTHR46374">
    <property type="entry name" value="PROTEIN CBG07384"/>
    <property type="match status" value="1"/>
</dbReference>
<organism evidence="6 7">
    <name type="scientific">Naja naja</name>
    <name type="common">Indian cobra</name>
    <dbReference type="NCBI Taxonomy" id="35670"/>
    <lineage>
        <taxon>Eukaryota</taxon>
        <taxon>Metazoa</taxon>
        <taxon>Chordata</taxon>
        <taxon>Craniata</taxon>
        <taxon>Vertebrata</taxon>
        <taxon>Euteleostomi</taxon>
        <taxon>Lepidosauria</taxon>
        <taxon>Squamata</taxon>
        <taxon>Bifurcata</taxon>
        <taxon>Unidentata</taxon>
        <taxon>Episquamata</taxon>
        <taxon>Toxicofera</taxon>
        <taxon>Serpentes</taxon>
        <taxon>Colubroidea</taxon>
        <taxon>Elapidae</taxon>
        <taxon>Elapinae</taxon>
        <taxon>Naja</taxon>
    </lineage>
</organism>
<dbReference type="OMA" id="PQKVWEC"/>
<dbReference type="SMART" id="SM00234">
    <property type="entry name" value="START"/>
    <property type="match status" value="1"/>
</dbReference>
<comment type="function">
    <text evidence="4">May be involved in the intracellular transport of sterols or other lipids. May bind cholesterol or other sterols.</text>
</comment>
<evidence type="ECO:0000313" key="6">
    <source>
        <dbReference type="Ensembl" id="ENSNNAP00000007984.1"/>
    </source>
</evidence>
<evidence type="ECO:0000256" key="2">
    <source>
        <dbReference type="ARBA" id="ARBA00023055"/>
    </source>
</evidence>
<dbReference type="SUPFAM" id="SSF55961">
    <property type="entry name" value="Bet v1-like"/>
    <property type="match status" value="1"/>
</dbReference>
<dbReference type="Pfam" id="PF01852">
    <property type="entry name" value="START"/>
    <property type="match status" value="1"/>
</dbReference>
<dbReference type="InterPro" id="IPR002913">
    <property type="entry name" value="START_lipid-bd_dom"/>
</dbReference>
<dbReference type="Proteomes" id="UP000694559">
    <property type="component" value="Unplaced"/>
</dbReference>
<keyword evidence="2" id="KW-0445">Lipid transport</keyword>
<protein>
    <submittedName>
        <fullName evidence="6">StAR related lipid transfer domain containing 5</fullName>
    </submittedName>
</protein>
<dbReference type="Gene3D" id="3.30.530.20">
    <property type="match status" value="1"/>
</dbReference>
<evidence type="ECO:0000313" key="7">
    <source>
        <dbReference type="Proteomes" id="UP000694559"/>
    </source>
</evidence>
<gene>
    <name evidence="6" type="primary">STARD5</name>
</gene>
<dbReference type="InterPro" id="IPR023393">
    <property type="entry name" value="START-like_dom_sf"/>
</dbReference>
<name>A0A8C6VT94_NAJNA</name>
<keyword evidence="7" id="KW-1185">Reference proteome</keyword>
<dbReference type="OrthoDB" id="196858at2759"/>
<proteinExistence type="predicted"/>
<evidence type="ECO:0000256" key="4">
    <source>
        <dbReference type="ARBA" id="ARBA00024750"/>
    </source>
</evidence>